<dbReference type="RefSeq" id="WP_056947374.1">
    <property type="nucleotide sequence ID" value="NZ_AZEE01000027.1"/>
</dbReference>
<comment type="caution">
    <text evidence="3">The sequence shown here is derived from an EMBL/GenBank/DDBJ whole genome shotgun (WGS) entry which is preliminary data.</text>
</comment>
<dbReference type="OrthoDB" id="2262426at2"/>
<feature type="compositionally biased region" description="Low complexity" evidence="1">
    <location>
        <begin position="298"/>
        <end position="313"/>
    </location>
</feature>
<reference evidence="3 4" key="1">
    <citation type="journal article" date="2015" name="Genome Announc.">
        <title>Expanding the biotechnology potential of lactobacilli through comparative genomics of 213 strains and associated genera.</title>
        <authorList>
            <person name="Sun Z."/>
            <person name="Harris H.M."/>
            <person name="McCann A."/>
            <person name="Guo C."/>
            <person name="Argimon S."/>
            <person name="Zhang W."/>
            <person name="Yang X."/>
            <person name="Jeffery I.B."/>
            <person name="Cooney J.C."/>
            <person name="Kagawa T.F."/>
            <person name="Liu W."/>
            <person name="Song Y."/>
            <person name="Salvetti E."/>
            <person name="Wrobel A."/>
            <person name="Rasinkangas P."/>
            <person name="Parkhill J."/>
            <person name="Rea M.C."/>
            <person name="O'Sullivan O."/>
            <person name="Ritari J."/>
            <person name="Douillard F.P."/>
            <person name="Paul Ross R."/>
            <person name="Yang R."/>
            <person name="Briner A.E."/>
            <person name="Felis G.E."/>
            <person name="de Vos W.M."/>
            <person name="Barrangou R."/>
            <person name="Klaenhammer T.R."/>
            <person name="Caufield P.W."/>
            <person name="Cui Y."/>
            <person name="Zhang H."/>
            <person name="O'Toole P.W."/>
        </authorList>
    </citation>
    <scope>NUCLEOTIDE SEQUENCE [LARGE SCALE GENOMIC DNA]</scope>
    <source>
        <strain evidence="3 4">DSM 19909</strain>
    </source>
</reference>
<feature type="region of interest" description="Disordered" evidence="1">
    <location>
        <begin position="280"/>
        <end position="316"/>
    </location>
</feature>
<organism evidence="3 4">
    <name type="scientific">Secundilactobacillus odoratitofui DSM 19909 = JCM 15043</name>
    <dbReference type="NCBI Taxonomy" id="1423776"/>
    <lineage>
        <taxon>Bacteria</taxon>
        <taxon>Bacillati</taxon>
        <taxon>Bacillota</taxon>
        <taxon>Bacilli</taxon>
        <taxon>Lactobacillales</taxon>
        <taxon>Lactobacillaceae</taxon>
        <taxon>Secundilactobacillus</taxon>
    </lineage>
</organism>
<dbReference type="Proteomes" id="UP000051160">
    <property type="component" value="Unassembled WGS sequence"/>
</dbReference>
<accession>A0A0R1M2S6</accession>
<name>A0A0R1M2S6_9LACO</name>
<evidence type="ECO:0008006" key="5">
    <source>
        <dbReference type="Google" id="ProtNLM"/>
    </source>
</evidence>
<proteinExistence type="predicted"/>
<feature type="chain" id="PRO_5039101539" description="Lipoprotein" evidence="2">
    <location>
        <begin position="23"/>
        <end position="414"/>
    </location>
</feature>
<evidence type="ECO:0000256" key="1">
    <source>
        <dbReference type="SAM" id="MobiDB-lite"/>
    </source>
</evidence>
<gene>
    <name evidence="3" type="ORF">FD04_GL000583</name>
</gene>
<keyword evidence="2" id="KW-0732">Signal</keyword>
<evidence type="ECO:0000256" key="2">
    <source>
        <dbReference type="SAM" id="SignalP"/>
    </source>
</evidence>
<feature type="signal peptide" evidence="2">
    <location>
        <begin position="1"/>
        <end position="22"/>
    </location>
</feature>
<dbReference type="AlphaFoldDB" id="A0A0R1M2S6"/>
<keyword evidence="4" id="KW-1185">Reference proteome</keyword>
<protein>
    <recommendedName>
        <fullName evidence="5">Lipoprotein</fullName>
    </recommendedName>
</protein>
<evidence type="ECO:0000313" key="3">
    <source>
        <dbReference type="EMBL" id="KRK98842.1"/>
    </source>
</evidence>
<dbReference type="PATRIC" id="fig|1423776.4.peg.587"/>
<evidence type="ECO:0000313" key="4">
    <source>
        <dbReference type="Proteomes" id="UP000051160"/>
    </source>
</evidence>
<dbReference type="EMBL" id="AZEE01000027">
    <property type="protein sequence ID" value="KRK98842.1"/>
    <property type="molecule type" value="Genomic_DNA"/>
</dbReference>
<sequence>MKNKLVFIIGALLLLIPLSACNGKTATKSDTNGQTKTVKKVTKTDRLLNKFSKKVSEDAGTRTNGGETTYSQFFKKSGHWNWKLSSSARGTIATGRVISVVPTSKSKAELPAYSLSMKDGSGKKYELSLKYLDFSGVGYSVKTDYLSISGNYLTCDTATSGKWITGAPDDVQGKWSTDFYRSSSFKDSPYVKTTLNIDGSSIGESNDMYNAQYKMTAEGANVGINSGLSYKKIGNNKYVLKSYLGNDDQPNSTPMIYQVKVLNSGKLKVYDYPESETLHPYSSVEKNADSEYSKQYNSQTSSSETSKSNGSDTTHLSKSDVKDWVWQHMDDTIIGKNNNGFEESDYYFDMAKDNDGNLVIDVRENHSTQNMKDAGADPSSTPRIGTFRINGKGYLQVQSDDGLHYRTVATVYGQ</sequence>
<dbReference type="STRING" id="1423776.FD04_GL000583"/>